<evidence type="ECO:0000256" key="1">
    <source>
        <dbReference type="SAM" id="Phobius"/>
    </source>
</evidence>
<evidence type="ECO:0000313" key="4">
    <source>
        <dbReference type="Proteomes" id="UP001501343"/>
    </source>
</evidence>
<dbReference type="EMBL" id="BAAAOF010000006">
    <property type="protein sequence ID" value="GAA1935863.1"/>
    <property type="molecule type" value="Genomic_DNA"/>
</dbReference>
<protein>
    <recommendedName>
        <fullName evidence="2">DUF2510 domain-containing protein</fullName>
    </recommendedName>
</protein>
<evidence type="ECO:0000313" key="3">
    <source>
        <dbReference type="EMBL" id="GAA1935863.1"/>
    </source>
</evidence>
<dbReference type="Pfam" id="PF10708">
    <property type="entry name" value="DUF2510"/>
    <property type="match status" value="1"/>
</dbReference>
<organism evidence="3 4">
    <name type="scientific">Microbacterium aoyamense</name>
    <dbReference type="NCBI Taxonomy" id="344166"/>
    <lineage>
        <taxon>Bacteria</taxon>
        <taxon>Bacillati</taxon>
        <taxon>Actinomycetota</taxon>
        <taxon>Actinomycetes</taxon>
        <taxon>Micrococcales</taxon>
        <taxon>Microbacteriaceae</taxon>
        <taxon>Microbacterium</taxon>
    </lineage>
</organism>
<dbReference type="InterPro" id="IPR032710">
    <property type="entry name" value="NTF2-like_dom_sf"/>
</dbReference>
<accession>A0ABP5BA11</accession>
<keyword evidence="4" id="KW-1185">Reference proteome</keyword>
<feature type="transmembrane region" description="Helical" evidence="1">
    <location>
        <begin position="82"/>
        <end position="108"/>
    </location>
</feature>
<dbReference type="SUPFAM" id="SSF54427">
    <property type="entry name" value="NTF2-like"/>
    <property type="match status" value="1"/>
</dbReference>
<keyword evidence="1" id="KW-0472">Membrane</keyword>
<comment type="caution">
    <text evidence="3">The sequence shown here is derived from an EMBL/GenBank/DDBJ whole genome shotgun (WGS) entry which is preliminary data.</text>
</comment>
<name>A0ABP5BA11_9MICO</name>
<gene>
    <name evidence="3" type="ORF">GCM10009775_29670</name>
</gene>
<keyword evidence="1" id="KW-0812">Transmembrane</keyword>
<evidence type="ECO:0000259" key="2">
    <source>
        <dbReference type="Pfam" id="PF10708"/>
    </source>
</evidence>
<reference evidence="4" key="1">
    <citation type="journal article" date="2019" name="Int. J. Syst. Evol. Microbiol.">
        <title>The Global Catalogue of Microorganisms (GCM) 10K type strain sequencing project: providing services to taxonomists for standard genome sequencing and annotation.</title>
        <authorList>
            <consortium name="The Broad Institute Genomics Platform"/>
            <consortium name="The Broad Institute Genome Sequencing Center for Infectious Disease"/>
            <person name="Wu L."/>
            <person name="Ma J."/>
        </authorList>
    </citation>
    <scope>NUCLEOTIDE SEQUENCE [LARGE SCALE GENOMIC DNA]</scope>
    <source>
        <strain evidence="4">JCM 14900</strain>
    </source>
</reference>
<dbReference type="InterPro" id="IPR018929">
    <property type="entry name" value="DUF2510"/>
</dbReference>
<feature type="domain" description="DUF2510" evidence="2">
    <location>
        <begin position="6"/>
        <end position="36"/>
    </location>
</feature>
<keyword evidence="1" id="KW-1133">Transmembrane helix</keyword>
<sequence>MTSMPPGWYDDQRGALRWWDGTQWTEHVATPDPEPEAGAEPIDEIIPPELQDEYPAGYPGAEATGPSGAFVAATEPAKSKLWILWVVLGVVLLGIVIAAAVALPLLFLSLTRGSAGGDSVAPQGDAQAAAVAAVELYDEAWQTADCGLLEESTTQAFREDNGLTDCADFTENAQAFAEGFDEYVLTVTGVSEDDDVVSVDTRESYVTYIDDEGELVEEPIPGEVEWTYTVVQEGDRWAVDGLD</sequence>
<dbReference type="RefSeq" id="WP_248152908.1">
    <property type="nucleotide sequence ID" value="NZ_BAAAOF010000006.1"/>
</dbReference>
<proteinExistence type="predicted"/>
<dbReference type="Proteomes" id="UP001501343">
    <property type="component" value="Unassembled WGS sequence"/>
</dbReference>